<keyword evidence="4 6" id="KW-0472">Membrane</keyword>
<sequence length="237" mass="26095">MIAPDQLIAGEHLAETGPEFTTVRHYQELDARPRLRGRIHLAAAVVSVAALVWLVMVATTPRAEVAAWIYGLSAIACYATSATYHVYARTPGARRRWRQADHAMIYVLIAGTATPMYLLAASGMWRWLMFSLMWAGAALGIVLKVLSMERFRTMGWVLYIGLGWTGLALLPYFWAQPRLLALVVAAGVTYTVGAVLFALGRPNPLPRWYGYHEVWHTLGVAAGAIFFVAILPLVQAG</sequence>
<dbReference type="AlphaFoldDB" id="A0A936NBZ7"/>
<dbReference type="PANTHER" id="PTHR20855">
    <property type="entry name" value="ADIPOR/PROGESTIN RECEPTOR-RELATED"/>
    <property type="match status" value="1"/>
</dbReference>
<proteinExistence type="predicted"/>
<feature type="binding site" evidence="5">
    <location>
        <position position="212"/>
    </location>
    <ligand>
        <name>Zn(2+)</name>
        <dbReference type="ChEBI" id="CHEBI:29105"/>
    </ligand>
</feature>
<keyword evidence="5" id="KW-0862">Zinc</keyword>
<dbReference type="GO" id="GO:0046872">
    <property type="term" value="F:metal ion binding"/>
    <property type="evidence" value="ECO:0007669"/>
    <property type="project" value="UniProtKB-KW"/>
</dbReference>
<dbReference type="InterPro" id="IPR004254">
    <property type="entry name" value="AdipoR/HlyIII-related"/>
</dbReference>
<comment type="caution">
    <text evidence="7">The sequence shown here is derived from an EMBL/GenBank/DDBJ whole genome shotgun (WGS) entry which is preliminary data.</text>
</comment>
<keyword evidence="3 6" id="KW-1133">Transmembrane helix</keyword>
<dbReference type="Proteomes" id="UP000727993">
    <property type="component" value="Unassembled WGS sequence"/>
</dbReference>
<evidence type="ECO:0000256" key="2">
    <source>
        <dbReference type="ARBA" id="ARBA00022692"/>
    </source>
</evidence>
<feature type="binding site" evidence="5">
    <location>
        <position position="85"/>
    </location>
    <ligand>
        <name>Zn(2+)</name>
        <dbReference type="ChEBI" id="CHEBI:29105"/>
    </ligand>
</feature>
<feature type="transmembrane region" description="Helical" evidence="6">
    <location>
        <begin position="39"/>
        <end position="59"/>
    </location>
</feature>
<organism evidence="7 8">
    <name type="scientific">Candidatus Neomicrothrix subdominans</name>
    <dbReference type="NCBI Taxonomy" id="2954438"/>
    <lineage>
        <taxon>Bacteria</taxon>
        <taxon>Bacillati</taxon>
        <taxon>Actinomycetota</taxon>
        <taxon>Acidimicrobiia</taxon>
        <taxon>Acidimicrobiales</taxon>
        <taxon>Microthrixaceae</taxon>
        <taxon>Candidatus Neomicrothrix</taxon>
    </lineage>
</organism>
<feature type="transmembrane region" description="Helical" evidence="6">
    <location>
        <begin position="214"/>
        <end position="234"/>
    </location>
</feature>
<feature type="transmembrane region" description="Helical" evidence="6">
    <location>
        <begin position="155"/>
        <end position="174"/>
    </location>
</feature>
<dbReference type="PANTHER" id="PTHR20855:SF3">
    <property type="entry name" value="LD03007P"/>
    <property type="match status" value="1"/>
</dbReference>
<evidence type="ECO:0000313" key="8">
    <source>
        <dbReference type="Proteomes" id="UP000727993"/>
    </source>
</evidence>
<dbReference type="GO" id="GO:0016020">
    <property type="term" value="C:membrane"/>
    <property type="evidence" value="ECO:0007669"/>
    <property type="project" value="UniProtKB-SubCell"/>
</dbReference>
<dbReference type="Pfam" id="PF03006">
    <property type="entry name" value="HlyIII"/>
    <property type="match status" value="1"/>
</dbReference>
<feature type="transmembrane region" description="Helical" evidence="6">
    <location>
        <begin position="100"/>
        <end position="118"/>
    </location>
</feature>
<protein>
    <submittedName>
        <fullName evidence="7">Hemolysin III family protein</fullName>
    </submittedName>
</protein>
<name>A0A936NBZ7_9ACTN</name>
<feature type="transmembrane region" description="Helical" evidence="6">
    <location>
        <begin position="65"/>
        <end position="88"/>
    </location>
</feature>
<reference evidence="7 8" key="1">
    <citation type="submission" date="2020-10" db="EMBL/GenBank/DDBJ databases">
        <title>Connecting structure to function with the recovery of over 1000 high-quality activated sludge metagenome-assembled genomes encoding full-length rRNA genes using long-read sequencing.</title>
        <authorList>
            <person name="Singleton C.M."/>
            <person name="Petriglieri F."/>
            <person name="Kristensen J.M."/>
            <person name="Kirkegaard R.H."/>
            <person name="Michaelsen T.Y."/>
            <person name="Andersen M.H."/>
            <person name="Karst S.M."/>
            <person name="Dueholm M.S."/>
            <person name="Nielsen P.H."/>
            <person name="Albertsen M."/>
        </authorList>
    </citation>
    <scope>NUCLEOTIDE SEQUENCE [LARGE SCALE GENOMIC DNA]</scope>
    <source>
        <strain evidence="7">Lyne_18-Q3-R50-59_MAXAC.006</strain>
    </source>
</reference>
<feature type="transmembrane region" description="Helical" evidence="6">
    <location>
        <begin position="124"/>
        <end position="143"/>
    </location>
</feature>
<evidence type="ECO:0000256" key="6">
    <source>
        <dbReference type="SAM" id="Phobius"/>
    </source>
</evidence>
<evidence type="ECO:0000313" key="7">
    <source>
        <dbReference type="EMBL" id="MBK9296256.1"/>
    </source>
</evidence>
<evidence type="ECO:0000256" key="4">
    <source>
        <dbReference type="ARBA" id="ARBA00023136"/>
    </source>
</evidence>
<dbReference type="EMBL" id="JADJZA010000001">
    <property type="protein sequence ID" value="MBK9296256.1"/>
    <property type="molecule type" value="Genomic_DNA"/>
</dbReference>
<evidence type="ECO:0000256" key="5">
    <source>
        <dbReference type="PIRSR" id="PIRSR604254-1"/>
    </source>
</evidence>
<feature type="binding site" evidence="5">
    <location>
        <position position="216"/>
    </location>
    <ligand>
        <name>Zn(2+)</name>
        <dbReference type="ChEBI" id="CHEBI:29105"/>
    </ligand>
</feature>
<keyword evidence="2 6" id="KW-0812">Transmembrane</keyword>
<gene>
    <name evidence="7" type="ORF">IPN02_05200</name>
</gene>
<evidence type="ECO:0000256" key="1">
    <source>
        <dbReference type="ARBA" id="ARBA00004141"/>
    </source>
</evidence>
<comment type="subcellular location">
    <subcellularLocation>
        <location evidence="1">Membrane</location>
        <topology evidence="1">Multi-pass membrane protein</topology>
    </subcellularLocation>
</comment>
<evidence type="ECO:0000256" key="3">
    <source>
        <dbReference type="ARBA" id="ARBA00022989"/>
    </source>
</evidence>
<feature type="transmembrane region" description="Helical" evidence="6">
    <location>
        <begin position="180"/>
        <end position="202"/>
    </location>
</feature>
<keyword evidence="5" id="KW-0479">Metal-binding</keyword>
<accession>A0A936NBZ7</accession>